<name>A0AAW2ZL73_9EUKA</name>
<feature type="compositionally biased region" description="Basic residues" evidence="1">
    <location>
        <begin position="138"/>
        <end position="151"/>
    </location>
</feature>
<feature type="compositionally biased region" description="Low complexity" evidence="1">
    <location>
        <begin position="155"/>
        <end position="167"/>
    </location>
</feature>
<organism evidence="2 3">
    <name type="scientific">Acrasis kona</name>
    <dbReference type="NCBI Taxonomy" id="1008807"/>
    <lineage>
        <taxon>Eukaryota</taxon>
        <taxon>Discoba</taxon>
        <taxon>Heterolobosea</taxon>
        <taxon>Tetramitia</taxon>
        <taxon>Eutetramitia</taxon>
        <taxon>Acrasidae</taxon>
        <taxon>Acrasis</taxon>
    </lineage>
</organism>
<dbReference type="AlphaFoldDB" id="A0AAW2ZL73"/>
<reference evidence="2 3" key="1">
    <citation type="submission" date="2024-03" db="EMBL/GenBank/DDBJ databases">
        <title>The Acrasis kona genome and developmental transcriptomes reveal deep origins of eukaryotic multicellular pathways.</title>
        <authorList>
            <person name="Sheikh S."/>
            <person name="Fu C.-J."/>
            <person name="Brown M.W."/>
            <person name="Baldauf S.L."/>
        </authorList>
    </citation>
    <scope>NUCLEOTIDE SEQUENCE [LARGE SCALE GENOMIC DNA]</scope>
    <source>
        <strain evidence="2 3">ATCC MYA-3509</strain>
    </source>
</reference>
<dbReference type="EMBL" id="JAOPGA020001632">
    <property type="protein sequence ID" value="KAL0490047.1"/>
    <property type="molecule type" value="Genomic_DNA"/>
</dbReference>
<sequence length="167" mass="19121">MNSILDEMGLTETMSSDEEDEEEQPAPTYQAMNWSREPISTSAKDETVKQDTTTADIQVKNIGAQDDTTTKQDGILPTPNIPTIDAPQYNHRACYSYILFDRKAKDNDDYEHDLVICYRPPGSTKTTTQQTSNTLPFRSHKRRIKRRKHRENRQGSSRDSSRGSSYK</sequence>
<feature type="compositionally biased region" description="Acidic residues" evidence="1">
    <location>
        <begin position="15"/>
        <end position="24"/>
    </location>
</feature>
<dbReference type="Proteomes" id="UP001431209">
    <property type="component" value="Unassembled WGS sequence"/>
</dbReference>
<evidence type="ECO:0000256" key="1">
    <source>
        <dbReference type="SAM" id="MobiDB-lite"/>
    </source>
</evidence>
<keyword evidence="3" id="KW-1185">Reference proteome</keyword>
<protein>
    <submittedName>
        <fullName evidence="2">Uncharacterized protein</fullName>
    </submittedName>
</protein>
<evidence type="ECO:0000313" key="2">
    <source>
        <dbReference type="EMBL" id="KAL0490047.1"/>
    </source>
</evidence>
<feature type="compositionally biased region" description="Low complexity" evidence="1">
    <location>
        <begin position="123"/>
        <end position="134"/>
    </location>
</feature>
<gene>
    <name evidence="2" type="ORF">AKO1_009370</name>
</gene>
<proteinExistence type="predicted"/>
<feature type="region of interest" description="Disordered" evidence="1">
    <location>
        <begin position="1"/>
        <end position="83"/>
    </location>
</feature>
<evidence type="ECO:0000313" key="3">
    <source>
        <dbReference type="Proteomes" id="UP001431209"/>
    </source>
</evidence>
<accession>A0AAW2ZL73</accession>
<feature type="compositionally biased region" description="Polar residues" evidence="1">
    <location>
        <begin position="30"/>
        <end position="42"/>
    </location>
</feature>
<comment type="caution">
    <text evidence="2">The sequence shown here is derived from an EMBL/GenBank/DDBJ whole genome shotgun (WGS) entry which is preliminary data.</text>
</comment>
<feature type="region of interest" description="Disordered" evidence="1">
    <location>
        <begin position="119"/>
        <end position="167"/>
    </location>
</feature>